<dbReference type="GO" id="GO:0004065">
    <property type="term" value="F:arylsulfatase activity"/>
    <property type="evidence" value="ECO:0007669"/>
    <property type="project" value="UniProtKB-EC"/>
</dbReference>
<protein>
    <submittedName>
        <fullName evidence="6">Arylsulfatase</fullName>
        <ecNumber evidence="6">3.1.6.1</ecNumber>
    </submittedName>
</protein>
<feature type="domain" description="Sulfatase N-terminal" evidence="5">
    <location>
        <begin position="53"/>
        <end position="448"/>
    </location>
</feature>
<comment type="similarity">
    <text evidence="1">Belongs to the sulfatase family.</text>
</comment>
<evidence type="ECO:0000256" key="3">
    <source>
        <dbReference type="ARBA" id="ARBA00022801"/>
    </source>
</evidence>
<dbReference type="InterPro" id="IPR050738">
    <property type="entry name" value="Sulfatase"/>
</dbReference>
<evidence type="ECO:0000313" key="6">
    <source>
        <dbReference type="EMBL" id="TWU29073.1"/>
    </source>
</evidence>
<dbReference type="CDD" id="cd16025">
    <property type="entry name" value="PAS_like"/>
    <property type="match status" value="1"/>
</dbReference>
<dbReference type="Proteomes" id="UP000319143">
    <property type="component" value="Unassembled WGS sequence"/>
</dbReference>
<keyword evidence="2" id="KW-0479">Metal-binding</keyword>
<dbReference type="InterPro" id="IPR000917">
    <property type="entry name" value="Sulfatase_N"/>
</dbReference>
<accession>A0A5C6CVU1</accession>
<keyword evidence="4" id="KW-0106">Calcium</keyword>
<dbReference type="PANTHER" id="PTHR42693:SF53">
    <property type="entry name" value="ENDO-4-O-SULFATASE"/>
    <property type="match status" value="1"/>
</dbReference>
<proteinExistence type="inferred from homology"/>
<organism evidence="6 7">
    <name type="scientific">Novipirellula artificiosorum</name>
    <dbReference type="NCBI Taxonomy" id="2528016"/>
    <lineage>
        <taxon>Bacteria</taxon>
        <taxon>Pseudomonadati</taxon>
        <taxon>Planctomycetota</taxon>
        <taxon>Planctomycetia</taxon>
        <taxon>Pirellulales</taxon>
        <taxon>Pirellulaceae</taxon>
        <taxon>Novipirellula</taxon>
    </lineage>
</organism>
<dbReference type="Pfam" id="PF00884">
    <property type="entry name" value="Sulfatase"/>
    <property type="match status" value="1"/>
</dbReference>
<name>A0A5C6CVU1_9BACT</name>
<evidence type="ECO:0000313" key="7">
    <source>
        <dbReference type="Proteomes" id="UP000319143"/>
    </source>
</evidence>
<comment type="caution">
    <text evidence="6">The sequence shown here is derived from an EMBL/GenBank/DDBJ whole genome shotgun (WGS) entry which is preliminary data.</text>
</comment>
<dbReference type="EC" id="3.1.6.1" evidence="6"/>
<sequence length="548" mass="61725">MNKYKLTNEGKKVKQADRAGCQPVSSTIAVVCRLVACSMLLLLCRTAVADDRPNVVLIMADDMGYSDIGCYGGEIETPNIDALANRGLRFTQFYNTARCCPTRAAFLTGLHQHMTGIGAMTETPKGPRDDKRPAYQGFLNRNCVTMAEVLGANGYHTYMAGKWHLGYHGKEKWPRQRGFDRFYGSIAGATSYFKPQRGRGVTLDNENLDPPTDPDYYTTDAFTDYALRFIEEQKDDKPFFLYLAYTAPHWPLHAREEDIAKYVGKYRDIGWDKLRQQRLAKQKELGIVDESTQLSMRDEGARPWSDLTDKQKQQLDYRMAVYAAMVDRMDQNIGRVVALLEERGELDNTLLMFLSDNGGCAEPYKDLGGGKFEDINNPNQSGAISYGQGWANASNTPFRKFKVFSHEGGISTPLVVHWPAGLKTKAGTITSHPSQLIDLMPTVLDVTGTQYPASFADHEIHPIEGNSLQPLLRGKEQPKSEWMFWEHSGHSAVRNGKYKALKPRKEDWQLYDLSTDRGETNNLASEMPDRVKSMAARWASWATSHQVK</sequence>
<evidence type="ECO:0000256" key="2">
    <source>
        <dbReference type="ARBA" id="ARBA00022723"/>
    </source>
</evidence>
<evidence type="ECO:0000259" key="5">
    <source>
        <dbReference type="Pfam" id="PF00884"/>
    </source>
</evidence>
<dbReference type="GO" id="GO:0046872">
    <property type="term" value="F:metal ion binding"/>
    <property type="evidence" value="ECO:0007669"/>
    <property type="project" value="UniProtKB-KW"/>
</dbReference>
<dbReference type="PANTHER" id="PTHR42693">
    <property type="entry name" value="ARYLSULFATASE FAMILY MEMBER"/>
    <property type="match status" value="1"/>
</dbReference>
<evidence type="ECO:0000256" key="4">
    <source>
        <dbReference type="ARBA" id="ARBA00022837"/>
    </source>
</evidence>
<dbReference type="Gene3D" id="3.40.720.10">
    <property type="entry name" value="Alkaline Phosphatase, subunit A"/>
    <property type="match status" value="1"/>
</dbReference>
<gene>
    <name evidence="6" type="primary">atsA_155</name>
    <name evidence="6" type="ORF">Poly41_67720</name>
</gene>
<dbReference type="Gene3D" id="3.30.1120.10">
    <property type="match status" value="1"/>
</dbReference>
<keyword evidence="3 6" id="KW-0378">Hydrolase</keyword>
<dbReference type="FunFam" id="3.40.720.10:FF:000047">
    <property type="entry name" value="Arylsulfatase"/>
    <property type="match status" value="1"/>
</dbReference>
<dbReference type="AlphaFoldDB" id="A0A5C6CVU1"/>
<evidence type="ECO:0000256" key="1">
    <source>
        <dbReference type="ARBA" id="ARBA00008779"/>
    </source>
</evidence>
<dbReference type="InterPro" id="IPR024607">
    <property type="entry name" value="Sulfatase_CS"/>
</dbReference>
<keyword evidence="7" id="KW-1185">Reference proteome</keyword>
<dbReference type="PROSITE" id="PS00149">
    <property type="entry name" value="SULFATASE_2"/>
    <property type="match status" value="1"/>
</dbReference>
<reference evidence="6 7" key="1">
    <citation type="submission" date="2019-02" db="EMBL/GenBank/DDBJ databases">
        <title>Deep-cultivation of Planctomycetes and their phenomic and genomic characterization uncovers novel biology.</title>
        <authorList>
            <person name="Wiegand S."/>
            <person name="Jogler M."/>
            <person name="Boedeker C."/>
            <person name="Pinto D."/>
            <person name="Vollmers J."/>
            <person name="Rivas-Marin E."/>
            <person name="Kohn T."/>
            <person name="Peeters S.H."/>
            <person name="Heuer A."/>
            <person name="Rast P."/>
            <person name="Oberbeckmann S."/>
            <person name="Bunk B."/>
            <person name="Jeske O."/>
            <person name="Meyerdierks A."/>
            <person name="Storesund J.E."/>
            <person name="Kallscheuer N."/>
            <person name="Luecker S."/>
            <person name="Lage O.M."/>
            <person name="Pohl T."/>
            <person name="Merkel B.J."/>
            <person name="Hornburger P."/>
            <person name="Mueller R.-W."/>
            <person name="Bruemmer F."/>
            <person name="Labrenz M."/>
            <person name="Spormann A.M."/>
            <person name="Op Den Camp H."/>
            <person name="Overmann J."/>
            <person name="Amann R."/>
            <person name="Jetten M.S.M."/>
            <person name="Mascher T."/>
            <person name="Medema M.H."/>
            <person name="Devos D.P."/>
            <person name="Kaster A.-K."/>
            <person name="Ovreas L."/>
            <person name="Rohde M."/>
            <person name="Galperin M.Y."/>
            <person name="Jogler C."/>
        </authorList>
    </citation>
    <scope>NUCLEOTIDE SEQUENCE [LARGE SCALE GENOMIC DNA]</scope>
    <source>
        <strain evidence="6 7">Poly41</strain>
    </source>
</reference>
<dbReference type="EMBL" id="SJPV01000024">
    <property type="protein sequence ID" value="TWU29073.1"/>
    <property type="molecule type" value="Genomic_DNA"/>
</dbReference>
<dbReference type="InterPro" id="IPR017850">
    <property type="entry name" value="Alkaline_phosphatase_core_sf"/>
</dbReference>
<dbReference type="SUPFAM" id="SSF53649">
    <property type="entry name" value="Alkaline phosphatase-like"/>
    <property type="match status" value="1"/>
</dbReference>